<feature type="transmembrane region" description="Helical" evidence="6">
    <location>
        <begin position="299"/>
        <end position="321"/>
    </location>
</feature>
<dbReference type="PROSITE" id="PS50850">
    <property type="entry name" value="MFS"/>
    <property type="match status" value="1"/>
</dbReference>
<protein>
    <submittedName>
        <fullName evidence="8">MFS transporter</fullName>
    </submittedName>
</protein>
<dbReference type="InterPro" id="IPR011701">
    <property type="entry name" value="MFS"/>
</dbReference>
<feature type="transmembrane region" description="Helical" evidence="6">
    <location>
        <begin position="122"/>
        <end position="143"/>
    </location>
</feature>
<keyword evidence="2 6" id="KW-0812">Transmembrane</keyword>
<dbReference type="RefSeq" id="WP_160422823.1">
    <property type="nucleotide sequence ID" value="NZ_WSTA01000007.1"/>
</dbReference>
<dbReference type="PANTHER" id="PTHR42718:SF39">
    <property type="entry name" value="ACTINORHODIN TRANSPORTER-RELATED"/>
    <property type="match status" value="1"/>
</dbReference>
<evidence type="ECO:0000313" key="8">
    <source>
        <dbReference type="EMBL" id="MWB97476.1"/>
    </source>
</evidence>
<keyword evidence="4 6" id="KW-0472">Membrane</keyword>
<keyword evidence="9" id="KW-1185">Reference proteome</keyword>
<dbReference type="InterPro" id="IPR036259">
    <property type="entry name" value="MFS_trans_sf"/>
</dbReference>
<name>A0A6I4NSP6_9MICO</name>
<feature type="transmembrane region" description="Helical" evidence="6">
    <location>
        <begin position="471"/>
        <end position="492"/>
    </location>
</feature>
<evidence type="ECO:0000256" key="2">
    <source>
        <dbReference type="ARBA" id="ARBA00022692"/>
    </source>
</evidence>
<proteinExistence type="predicted"/>
<organism evidence="8 9">
    <name type="scientific">Agromyces seonyuensis</name>
    <dbReference type="NCBI Taxonomy" id="2662446"/>
    <lineage>
        <taxon>Bacteria</taxon>
        <taxon>Bacillati</taxon>
        <taxon>Actinomycetota</taxon>
        <taxon>Actinomycetes</taxon>
        <taxon>Micrococcales</taxon>
        <taxon>Microbacteriaceae</taxon>
        <taxon>Agromyces</taxon>
    </lineage>
</organism>
<feature type="transmembrane region" description="Helical" evidence="6">
    <location>
        <begin position="222"/>
        <end position="241"/>
    </location>
</feature>
<evidence type="ECO:0000313" key="9">
    <source>
        <dbReference type="Proteomes" id="UP000438182"/>
    </source>
</evidence>
<feature type="transmembrane region" description="Helical" evidence="6">
    <location>
        <begin position="155"/>
        <end position="177"/>
    </location>
</feature>
<feature type="transmembrane region" description="Helical" evidence="6">
    <location>
        <begin position="385"/>
        <end position="405"/>
    </location>
</feature>
<dbReference type="Pfam" id="PF07690">
    <property type="entry name" value="MFS_1"/>
    <property type="match status" value="1"/>
</dbReference>
<comment type="subcellular location">
    <subcellularLocation>
        <location evidence="1">Cell membrane</location>
        <topology evidence="1">Multi-pass membrane protein</topology>
    </subcellularLocation>
</comment>
<dbReference type="CDD" id="cd17321">
    <property type="entry name" value="MFS_MMR_MDR_like"/>
    <property type="match status" value="1"/>
</dbReference>
<feature type="transmembrane region" description="Helical" evidence="6">
    <location>
        <begin position="434"/>
        <end position="451"/>
    </location>
</feature>
<feature type="transmembrane region" description="Helical" evidence="6">
    <location>
        <begin position="189"/>
        <end position="210"/>
    </location>
</feature>
<dbReference type="EMBL" id="WSTA01000007">
    <property type="protein sequence ID" value="MWB97476.1"/>
    <property type="molecule type" value="Genomic_DNA"/>
</dbReference>
<dbReference type="GO" id="GO:0022857">
    <property type="term" value="F:transmembrane transporter activity"/>
    <property type="evidence" value="ECO:0007669"/>
    <property type="project" value="InterPro"/>
</dbReference>
<dbReference type="GO" id="GO:0005886">
    <property type="term" value="C:plasma membrane"/>
    <property type="evidence" value="ECO:0007669"/>
    <property type="project" value="UniProtKB-SubCell"/>
</dbReference>
<keyword evidence="3 6" id="KW-1133">Transmembrane helix</keyword>
<dbReference type="InterPro" id="IPR020846">
    <property type="entry name" value="MFS_dom"/>
</dbReference>
<evidence type="ECO:0000256" key="3">
    <source>
        <dbReference type="ARBA" id="ARBA00022989"/>
    </source>
</evidence>
<accession>A0A6I4NSP6</accession>
<dbReference type="Proteomes" id="UP000438182">
    <property type="component" value="Unassembled WGS sequence"/>
</dbReference>
<sequence length="501" mass="52924">MSDETTHARPAREEPPKTRDIPLTRNRKWQAYWVAVSVAAITILDLSKVNVALPSIETALGAGSTELQLIVAGYVLTFGLVLVPMGRLGDQRSRKALFIVGLSLFGLTSLVAALAPNATVLLIARLAQGVAAGIQMPQVLGLVQQLFQGRERGTAFGLFGATIGIATAFGPTLGGLLIALGGPTDGWRWIFWINVPLVLIAIALAIWVLPQTRTRSSRALQLDPVGILIFAVTVLALMWPFLFTTGTSADNPARWWLLVVFVLGLALFIWWEQRYAASGKSPLIPPALFSITSWRNGTLLVAVYFAGMPAAFLLTTLYLQNGLGLEPLYAGMVTIGFALTSAVTSWYGGKLVERFGRPLVVLGLIVLLAGFALLVLLAILTPAEITPWAMAGAMVIAGAGGGFVVSPNQTLTLAEVPVRQGGLAGSVGQLGQRIGTAIGSAVTLSLFYSTIAGEPSSESQLSVYHHAYGVGMAGVAVFIGIAFVVSVVDLGARRKAQSRAL</sequence>
<feature type="transmembrane region" description="Helical" evidence="6">
    <location>
        <begin position="327"/>
        <end position="347"/>
    </location>
</feature>
<dbReference type="AlphaFoldDB" id="A0A6I4NSP6"/>
<comment type="caution">
    <text evidence="8">The sequence shown here is derived from an EMBL/GenBank/DDBJ whole genome shotgun (WGS) entry which is preliminary data.</text>
</comment>
<feature type="transmembrane region" description="Helical" evidence="6">
    <location>
        <begin position="97"/>
        <end position="116"/>
    </location>
</feature>
<feature type="transmembrane region" description="Helical" evidence="6">
    <location>
        <begin position="29"/>
        <end position="47"/>
    </location>
</feature>
<dbReference type="Gene3D" id="1.20.1250.20">
    <property type="entry name" value="MFS general substrate transporter like domains"/>
    <property type="match status" value="1"/>
</dbReference>
<dbReference type="Gene3D" id="1.20.1720.10">
    <property type="entry name" value="Multidrug resistance protein D"/>
    <property type="match status" value="1"/>
</dbReference>
<feature type="region of interest" description="Disordered" evidence="5">
    <location>
        <begin position="1"/>
        <end position="20"/>
    </location>
</feature>
<dbReference type="SUPFAM" id="SSF103473">
    <property type="entry name" value="MFS general substrate transporter"/>
    <property type="match status" value="1"/>
</dbReference>
<dbReference type="PANTHER" id="PTHR42718">
    <property type="entry name" value="MAJOR FACILITATOR SUPERFAMILY MULTIDRUG TRANSPORTER MFSC"/>
    <property type="match status" value="1"/>
</dbReference>
<feature type="domain" description="Major facilitator superfamily (MFS) profile" evidence="7">
    <location>
        <begin position="31"/>
        <end position="497"/>
    </location>
</feature>
<feature type="transmembrane region" description="Helical" evidence="6">
    <location>
        <begin position="67"/>
        <end position="85"/>
    </location>
</feature>
<feature type="transmembrane region" description="Helical" evidence="6">
    <location>
        <begin position="253"/>
        <end position="271"/>
    </location>
</feature>
<evidence type="ECO:0000256" key="6">
    <source>
        <dbReference type="SAM" id="Phobius"/>
    </source>
</evidence>
<evidence type="ECO:0000256" key="4">
    <source>
        <dbReference type="ARBA" id="ARBA00023136"/>
    </source>
</evidence>
<evidence type="ECO:0000259" key="7">
    <source>
        <dbReference type="PROSITE" id="PS50850"/>
    </source>
</evidence>
<evidence type="ECO:0000256" key="1">
    <source>
        <dbReference type="ARBA" id="ARBA00004651"/>
    </source>
</evidence>
<feature type="transmembrane region" description="Helical" evidence="6">
    <location>
        <begin position="359"/>
        <end position="379"/>
    </location>
</feature>
<reference evidence="8 9" key="1">
    <citation type="submission" date="2019-12" db="EMBL/GenBank/DDBJ databases">
        <authorList>
            <person name="Kim Y.S."/>
        </authorList>
    </citation>
    <scope>NUCLEOTIDE SEQUENCE [LARGE SCALE GENOMIC DNA]</scope>
    <source>
        <strain evidence="8 9">MMS17-SY077</strain>
    </source>
</reference>
<gene>
    <name evidence="8" type="ORF">GB864_02735</name>
</gene>
<dbReference type="PRINTS" id="PR01036">
    <property type="entry name" value="TCRTETB"/>
</dbReference>
<evidence type="ECO:0000256" key="5">
    <source>
        <dbReference type="SAM" id="MobiDB-lite"/>
    </source>
</evidence>